<gene>
    <name evidence="4" type="ORF">ACOF00016_LOCUS7919</name>
</gene>
<dbReference type="Pfam" id="PF08574">
    <property type="entry name" value="Iwr1"/>
    <property type="match status" value="1"/>
</dbReference>
<feature type="region of interest" description="Disordered" evidence="2">
    <location>
        <begin position="80"/>
        <end position="116"/>
    </location>
</feature>
<feature type="compositionally biased region" description="Acidic residues" evidence="2">
    <location>
        <begin position="286"/>
        <end position="304"/>
    </location>
</feature>
<feature type="compositionally biased region" description="Polar residues" evidence="2">
    <location>
        <begin position="98"/>
        <end position="109"/>
    </location>
</feature>
<organism evidence="4">
    <name type="scientific">Amphora coffeiformis</name>
    <dbReference type="NCBI Taxonomy" id="265554"/>
    <lineage>
        <taxon>Eukaryota</taxon>
        <taxon>Sar</taxon>
        <taxon>Stramenopiles</taxon>
        <taxon>Ochrophyta</taxon>
        <taxon>Bacillariophyta</taxon>
        <taxon>Bacillariophyceae</taxon>
        <taxon>Bacillariophycidae</taxon>
        <taxon>Thalassiophysales</taxon>
        <taxon>Catenulaceae</taxon>
        <taxon>Amphora</taxon>
    </lineage>
</organism>
<evidence type="ECO:0000256" key="1">
    <source>
        <dbReference type="ARBA" id="ARBA00010218"/>
    </source>
</evidence>
<dbReference type="InterPro" id="IPR036770">
    <property type="entry name" value="Ankyrin_rpt-contain_sf"/>
</dbReference>
<dbReference type="EMBL" id="HBIM01009353">
    <property type="protein sequence ID" value="CAE0410440.1"/>
    <property type="molecule type" value="Transcribed_RNA"/>
</dbReference>
<protein>
    <recommendedName>
        <fullName evidence="3">Transcription factor Iwr1 domain-containing protein</fullName>
    </recommendedName>
</protein>
<comment type="similarity">
    <text evidence="1">Belongs to the IWR1/SLC7A6OS family.</text>
</comment>
<feature type="compositionally biased region" description="Acidic residues" evidence="2">
    <location>
        <begin position="312"/>
        <end position="327"/>
    </location>
</feature>
<name>A0A7S3P7K4_9STRA</name>
<accession>A0A7S3P7K4</accession>
<dbReference type="SUPFAM" id="SSF48403">
    <property type="entry name" value="Ankyrin repeat"/>
    <property type="match status" value="1"/>
</dbReference>
<reference evidence="4" key="1">
    <citation type="submission" date="2021-01" db="EMBL/GenBank/DDBJ databases">
        <authorList>
            <person name="Corre E."/>
            <person name="Pelletier E."/>
            <person name="Niang G."/>
            <person name="Scheremetjew M."/>
            <person name="Finn R."/>
            <person name="Kale V."/>
            <person name="Holt S."/>
            <person name="Cochrane G."/>
            <person name="Meng A."/>
            <person name="Brown T."/>
            <person name="Cohen L."/>
        </authorList>
    </citation>
    <scope>NUCLEOTIDE SEQUENCE</scope>
    <source>
        <strain evidence="4">CCMP127</strain>
    </source>
</reference>
<feature type="region of interest" description="Disordered" evidence="2">
    <location>
        <begin position="286"/>
        <end position="346"/>
    </location>
</feature>
<evidence type="ECO:0000259" key="3">
    <source>
        <dbReference type="Pfam" id="PF08574"/>
    </source>
</evidence>
<proteinExistence type="inferred from homology"/>
<evidence type="ECO:0000313" key="4">
    <source>
        <dbReference type="EMBL" id="CAE0410440.1"/>
    </source>
</evidence>
<feature type="domain" description="Transcription factor Iwr1" evidence="3">
    <location>
        <begin position="233"/>
        <end position="316"/>
    </location>
</feature>
<dbReference type="InterPro" id="IPR013883">
    <property type="entry name" value="TF_Iwr1_dom"/>
</dbReference>
<dbReference type="AlphaFoldDB" id="A0A7S3P7K4"/>
<evidence type="ECO:0000256" key="2">
    <source>
        <dbReference type="SAM" id="MobiDB-lite"/>
    </source>
</evidence>
<sequence length="359" mass="40803">MAPKTYLRVRRRRNAGTALTLRLDGLEEAWNGNKDATTALAATVPEPRNRKRSAVWRRVSSELEETAAEACRVVEAILSESDEESEQAPSKRRRLTLVQPSTRSQTTDKMNPPTKHGFKILNPVERLVDDSLQAVAVGTITPRQYADFIWTDTRVSHQARKWLAWRNSEIGTLLHAAAMWNDAELTADLLRMDIPQLAEALDGEGRTPFEVAELAGNETVQEVMECFGADTKNFVYDLYCLQDQVESELVEENDDENSDYQMACLLKNGMGYWNEYGELMLEREDEAQQNGMDDPEHDDEDSNDEGWQGNDYPDEDAWVDNNNDSDDEGLRRKSSEDDGEFDHAYGIYEHDGADIIRPF</sequence>